<evidence type="ECO:0000313" key="1">
    <source>
        <dbReference type="EMBL" id="NLR82355.1"/>
    </source>
</evidence>
<proteinExistence type="predicted"/>
<keyword evidence="2" id="KW-1185">Reference proteome</keyword>
<reference evidence="1 2" key="1">
    <citation type="submission" date="2020-04" db="EMBL/GenBank/DDBJ databases">
        <authorList>
            <person name="Yin C."/>
        </authorList>
    </citation>
    <scope>NUCLEOTIDE SEQUENCE [LARGE SCALE GENOMIC DNA]</scope>
    <source>
        <strain evidence="1 2">Ak56</strain>
    </source>
</reference>
<organism evidence="1 2">
    <name type="scientific">Chitinophaga eiseniae</name>
    <dbReference type="NCBI Taxonomy" id="634771"/>
    <lineage>
        <taxon>Bacteria</taxon>
        <taxon>Pseudomonadati</taxon>
        <taxon>Bacteroidota</taxon>
        <taxon>Chitinophagia</taxon>
        <taxon>Chitinophagales</taxon>
        <taxon>Chitinophagaceae</taxon>
        <taxon>Chitinophaga</taxon>
    </lineage>
</organism>
<sequence length="58" mass="6302">MKKLNLSQLKNDAVKILSKEQQKSLTGGYTVKCTCNGVSKDVTCSTTQECISACWNAC</sequence>
<protein>
    <submittedName>
        <fullName evidence="1">RSAM-modified peptide</fullName>
    </submittedName>
</protein>
<name>A0A847SRY3_9BACT</name>
<dbReference type="Proteomes" id="UP000552864">
    <property type="component" value="Unassembled WGS sequence"/>
</dbReference>
<dbReference type="AlphaFoldDB" id="A0A847SRY3"/>
<dbReference type="RefSeq" id="WP_168742351.1">
    <property type="nucleotide sequence ID" value="NZ_JABAHZ010000009.1"/>
</dbReference>
<dbReference type="InterPro" id="IPR026408">
    <property type="entry name" value="GG_sam_targ_CFB"/>
</dbReference>
<comment type="caution">
    <text evidence="1">The sequence shown here is derived from an EMBL/GenBank/DDBJ whole genome shotgun (WGS) entry which is preliminary data.</text>
</comment>
<accession>A0A847SRY3</accession>
<dbReference type="NCBIfam" id="TIGR04149">
    <property type="entry name" value="GG_sam_targ_CFB"/>
    <property type="match status" value="1"/>
</dbReference>
<dbReference type="EMBL" id="JABAHZ010000009">
    <property type="protein sequence ID" value="NLR82355.1"/>
    <property type="molecule type" value="Genomic_DNA"/>
</dbReference>
<gene>
    <name evidence="1" type="ORF">HGH91_27310</name>
</gene>
<evidence type="ECO:0000313" key="2">
    <source>
        <dbReference type="Proteomes" id="UP000552864"/>
    </source>
</evidence>